<dbReference type="SMART" id="SM00248">
    <property type="entry name" value="ANK"/>
    <property type="match status" value="13"/>
</dbReference>
<feature type="repeat" description="ANK" evidence="3">
    <location>
        <begin position="758"/>
        <end position="790"/>
    </location>
</feature>
<keyword evidence="1" id="KW-0677">Repeat</keyword>
<dbReference type="InterPro" id="IPR051165">
    <property type="entry name" value="Multifunctional_ANK_Repeat"/>
</dbReference>
<name>A0A7C8J118_9PEZI</name>
<comment type="caution">
    <text evidence="5">The sequence shown here is derived from an EMBL/GenBank/DDBJ whole genome shotgun (WGS) entry which is preliminary data.</text>
</comment>
<dbReference type="InParanoid" id="A0A7C8J118"/>
<feature type="repeat" description="ANK" evidence="3">
    <location>
        <begin position="506"/>
        <end position="534"/>
    </location>
</feature>
<dbReference type="PANTHER" id="PTHR24123:SF33">
    <property type="entry name" value="PROTEIN HOS4"/>
    <property type="match status" value="1"/>
</dbReference>
<evidence type="ECO:0000256" key="1">
    <source>
        <dbReference type="ARBA" id="ARBA00022737"/>
    </source>
</evidence>
<accession>A0A7C8J118</accession>
<feature type="repeat" description="ANK" evidence="3">
    <location>
        <begin position="920"/>
        <end position="952"/>
    </location>
</feature>
<dbReference type="PANTHER" id="PTHR24123">
    <property type="entry name" value="ANKYRIN REPEAT-CONTAINING"/>
    <property type="match status" value="1"/>
</dbReference>
<evidence type="ECO:0000256" key="2">
    <source>
        <dbReference type="ARBA" id="ARBA00023043"/>
    </source>
</evidence>
<dbReference type="PROSITE" id="PS50297">
    <property type="entry name" value="ANK_REP_REGION"/>
    <property type="match status" value="7"/>
</dbReference>
<evidence type="ECO:0000259" key="4">
    <source>
        <dbReference type="Pfam" id="PF14420"/>
    </source>
</evidence>
<feature type="repeat" description="ANK" evidence="3">
    <location>
        <begin position="992"/>
        <end position="1024"/>
    </location>
</feature>
<gene>
    <name evidence="5" type="ORF">GQX73_g2287</name>
</gene>
<keyword evidence="2 3" id="KW-0040">ANK repeat</keyword>
<feature type="repeat" description="ANK" evidence="3">
    <location>
        <begin position="955"/>
        <end position="989"/>
    </location>
</feature>
<evidence type="ECO:0000256" key="3">
    <source>
        <dbReference type="PROSITE-ProRule" id="PRU00023"/>
    </source>
</evidence>
<dbReference type="OrthoDB" id="539213at2759"/>
<organism evidence="5 6">
    <name type="scientific">Xylaria multiplex</name>
    <dbReference type="NCBI Taxonomy" id="323545"/>
    <lineage>
        <taxon>Eukaryota</taxon>
        <taxon>Fungi</taxon>
        <taxon>Dikarya</taxon>
        <taxon>Ascomycota</taxon>
        <taxon>Pezizomycotina</taxon>
        <taxon>Sordariomycetes</taxon>
        <taxon>Xylariomycetidae</taxon>
        <taxon>Xylariales</taxon>
        <taxon>Xylariaceae</taxon>
        <taxon>Xylaria</taxon>
    </lineage>
</organism>
<dbReference type="InterPro" id="IPR036770">
    <property type="entry name" value="Ankyrin_rpt-contain_sf"/>
</dbReference>
<dbReference type="AlphaFoldDB" id="A0A7C8J118"/>
<reference evidence="5 6" key="1">
    <citation type="submission" date="2019-12" db="EMBL/GenBank/DDBJ databases">
        <title>Draft genome sequence of the ascomycete Xylaria multiplex DSM 110363.</title>
        <authorList>
            <person name="Buettner E."/>
            <person name="Kellner H."/>
        </authorList>
    </citation>
    <scope>NUCLEOTIDE SEQUENCE [LARGE SCALE GENOMIC DNA]</scope>
    <source>
        <strain evidence="5 6">DSM 110363</strain>
    </source>
</reference>
<dbReference type="PROSITE" id="PS50088">
    <property type="entry name" value="ANK_REPEAT"/>
    <property type="match status" value="7"/>
</dbReference>
<feature type="domain" description="Clr5" evidence="4">
    <location>
        <begin position="25"/>
        <end position="74"/>
    </location>
</feature>
<keyword evidence="6" id="KW-1185">Reference proteome</keyword>
<feature type="repeat" description="ANK" evidence="3">
    <location>
        <begin position="1027"/>
        <end position="1059"/>
    </location>
</feature>
<sequence>MASTLSSVGCMTKGRYRRYRRTLIEWGEQKETIFDLYIKNNKSVDEVVEALGAVNFRTSRRQLLNKLKEWKFVKNLSQRHWVAIRRIQARRRYQGKDTSFRVNGMLVPTDKITRFVNRPNDISFGAGESLEVPTPSEINYITPEGDHDTIMLGQSTPRAPAQLSSCLSPMGHVLRHEEPSTELWMYDEDPNIIITRQSTPREMLRGSFSPPLIYHPWTHPEATNDPSDPMQPNGHQWPLWSRFEFEEPSMENGIQKPELELFVDLPFLELANLHRIELLQRSRLWSPSPVSMGVMIGSEEASVLPAHYRESLEVLLARWPDSHSRKTSSSLFMSLSRFLPKGYIDEFLTQNTNILVKIREGPVQVIFHLATYFFSNSLFSEEQEGAFIEWLIRDMHIESLKEFLKFPAPSVRVFGSKLLAAAHLHNEMHLWRQLVESGVYSENIARQAVKLGCEDYLIATLKKLHPIKLKGEPGGLLLQEVACTEQIEAAKFLIEQGAEVDGFLSAHTTALYQAIESSKYEMAKVLINNGANVNFPIYDFYRSYLCRAVWKGDRNIIKLLLDHGAKVTSEALHKAWRNEPLLNLLLKYYHGTGNVSTVEVISAVMSGEVGWEEFLRQNPAISAYALESALLMAINNTCVRAVTQLLRHGVDPNCPHIDKNPLYDILGDCDDGPETFACIDLLIHYGADVNYNGLISLMLERFSKIDNFTFGFIQRLVKAGLDLKTQGVIGLEAACLWHCSEAAFMLLSAGTPVNIYGELFTPVQAAAINGSLELVNTLVQHGADIHKPAYEVRGLTALQAAAYSGSIELMRYLLERGADVNSPPAIIEGVICLEAVVRPCITGWGKDYEYIEYYGERRGDPIGAFKYLLSQGAQVNRGDGASSPLLHDIIERADPDLLCCALESGTSIEHYWATESSAEKDRTPLQLAAEMGKLELVRMLLDHGANPNSTAACFHGRTALQAAASSESPNEEIVQLLINKGAQVNAPPADTGGITALQGAAICGHINIALLLIENGANVNASPAMKDGRTAIEGAAEHGRLDMVKMFLNAGATGDVIGGTRFKNAIKLAKENDHSEVARLLE</sequence>
<dbReference type="InterPro" id="IPR025676">
    <property type="entry name" value="Clr5_dom"/>
</dbReference>
<proteinExistence type="predicted"/>
<dbReference type="Pfam" id="PF14420">
    <property type="entry name" value="Clr5"/>
    <property type="match status" value="1"/>
</dbReference>
<evidence type="ECO:0000313" key="5">
    <source>
        <dbReference type="EMBL" id="KAF2971322.1"/>
    </source>
</evidence>
<dbReference type="Gene3D" id="1.25.40.20">
    <property type="entry name" value="Ankyrin repeat-containing domain"/>
    <property type="match status" value="3"/>
</dbReference>
<dbReference type="Pfam" id="PF12796">
    <property type="entry name" value="Ank_2"/>
    <property type="match status" value="4"/>
</dbReference>
<protein>
    <recommendedName>
        <fullName evidence="4">Clr5 domain-containing protein</fullName>
    </recommendedName>
</protein>
<dbReference type="PRINTS" id="PR01415">
    <property type="entry name" value="ANKYRIN"/>
</dbReference>
<dbReference type="SUPFAM" id="SSF48403">
    <property type="entry name" value="Ankyrin repeat"/>
    <property type="match status" value="2"/>
</dbReference>
<evidence type="ECO:0000313" key="6">
    <source>
        <dbReference type="Proteomes" id="UP000481858"/>
    </source>
</evidence>
<dbReference type="EMBL" id="WUBL01000014">
    <property type="protein sequence ID" value="KAF2971322.1"/>
    <property type="molecule type" value="Genomic_DNA"/>
</dbReference>
<feature type="repeat" description="ANK" evidence="3">
    <location>
        <begin position="793"/>
        <end position="825"/>
    </location>
</feature>
<dbReference type="Proteomes" id="UP000481858">
    <property type="component" value="Unassembled WGS sequence"/>
</dbReference>
<dbReference type="InterPro" id="IPR002110">
    <property type="entry name" value="Ankyrin_rpt"/>
</dbReference>